<comment type="caution">
    <text evidence="1">The sequence shown here is derived from an EMBL/GenBank/DDBJ whole genome shotgun (WGS) entry which is preliminary data.</text>
</comment>
<organism evidence="1 2">
    <name type="scientific">Fulvivirga marina</name>
    <dbReference type="NCBI Taxonomy" id="2494733"/>
    <lineage>
        <taxon>Bacteria</taxon>
        <taxon>Pseudomonadati</taxon>
        <taxon>Bacteroidota</taxon>
        <taxon>Cytophagia</taxon>
        <taxon>Cytophagales</taxon>
        <taxon>Fulvivirgaceae</taxon>
        <taxon>Fulvivirga</taxon>
    </lineage>
</organism>
<gene>
    <name evidence="1" type="ORF">JMN32_19800</name>
</gene>
<evidence type="ECO:0000313" key="2">
    <source>
        <dbReference type="Proteomes" id="UP000614216"/>
    </source>
</evidence>
<protein>
    <submittedName>
        <fullName evidence="1">DUF935 family protein</fullName>
    </submittedName>
</protein>
<dbReference type="Proteomes" id="UP000614216">
    <property type="component" value="Unassembled WGS sequence"/>
</dbReference>
<dbReference type="EMBL" id="JAEUGD010000064">
    <property type="protein sequence ID" value="MBL6448565.1"/>
    <property type="molecule type" value="Genomic_DNA"/>
</dbReference>
<dbReference type="AlphaFoldDB" id="A0A937KFR4"/>
<keyword evidence="2" id="KW-1185">Reference proteome</keyword>
<evidence type="ECO:0000313" key="1">
    <source>
        <dbReference type="EMBL" id="MBL6448565.1"/>
    </source>
</evidence>
<dbReference type="Pfam" id="PF06074">
    <property type="entry name" value="Portal_Mu"/>
    <property type="match status" value="1"/>
</dbReference>
<reference evidence="1" key="1">
    <citation type="submission" date="2021-01" db="EMBL/GenBank/DDBJ databases">
        <title>Fulvivirga kasyanovii gen. nov., sp nov., a novel member of the phylum Bacteroidetes isolated from seawater in a mussel farm.</title>
        <authorList>
            <person name="Zhao L.-H."/>
            <person name="Wang Z.-J."/>
        </authorList>
    </citation>
    <scope>NUCLEOTIDE SEQUENCE</scope>
    <source>
        <strain evidence="1">29W222</strain>
    </source>
</reference>
<sequence>MAEKPTKTKAPKQQEIVINQINVGQLTRGNQTIDKWISNIKAAERTRNPYKKPLLDTYHDIDIDLHLDMVKSKRVRPVKTCPWEWMDMENDLIKQNFRAPWFFEFMESIMEFVFQGHEVIECIFKDHLIYDTEIIPRQNIYGQEGIITKEMYGSKESGWRYREEPNCYYMLEIGKPKDLGLYSKIAPYILLTRGNLSDFSRYNELFGMPLRLYEYDPHDPGSRDEVINQAESQGAAAYVVVPKGTGFTMHETKGTGGSSTYKDLHTILRDEVTIGVLGQKLTSSSDGKGSYALGSVHQEVEKSVNLEDRMMVEYILNYQLKNNILIPHGYPLEGINGRFLVSEELPKEKKAEMWLKIEERVPIAAEDFYNEFGVPHPDEAAVELWTQRKSITQPGGAATERGKQS</sequence>
<dbReference type="InterPro" id="IPR009279">
    <property type="entry name" value="Portal_Mu"/>
</dbReference>
<name>A0A937KFR4_9BACT</name>
<accession>A0A937KFR4</accession>
<proteinExistence type="predicted"/>
<dbReference type="RefSeq" id="WP_202858100.1">
    <property type="nucleotide sequence ID" value="NZ_JAEUGD010000064.1"/>
</dbReference>